<feature type="domain" description="Radical SAM core" evidence="6">
    <location>
        <begin position="27"/>
        <end position="155"/>
    </location>
</feature>
<proteinExistence type="predicted"/>
<dbReference type="InterPro" id="IPR013785">
    <property type="entry name" value="Aldolase_TIM"/>
</dbReference>
<evidence type="ECO:0000256" key="4">
    <source>
        <dbReference type="ARBA" id="ARBA00023004"/>
    </source>
</evidence>
<gene>
    <name evidence="7" type="ORF">SAMN05660420_01657</name>
</gene>
<dbReference type="PANTHER" id="PTHR11228">
    <property type="entry name" value="RADICAL SAM DOMAIN PROTEIN"/>
    <property type="match status" value="1"/>
</dbReference>
<dbReference type="GO" id="GO:0051536">
    <property type="term" value="F:iron-sulfur cluster binding"/>
    <property type="evidence" value="ECO:0007669"/>
    <property type="project" value="UniProtKB-KW"/>
</dbReference>
<keyword evidence="8" id="KW-1185">Reference proteome</keyword>
<evidence type="ECO:0000256" key="5">
    <source>
        <dbReference type="ARBA" id="ARBA00023014"/>
    </source>
</evidence>
<dbReference type="SUPFAM" id="SSF102114">
    <property type="entry name" value="Radical SAM enzymes"/>
    <property type="match status" value="1"/>
</dbReference>
<dbReference type="OrthoDB" id="7021155at2"/>
<dbReference type="SFLD" id="SFLDG01067">
    <property type="entry name" value="SPASM/twitch_domain_containing"/>
    <property type="match status" value="1"/>
</dbReference>
<evidence type="ECO:0000256" key="1">
    <source>
        <dbReference type="ARBA" id="ARBA00001966"/>
    </source>
</evidence>
<dbReference type="PANTHER" id="PTHR11228:SF7">
    <property type="entry name" value="PQQA PEPTIDE CYCLASE"/>
    <property type="match status" value="1"/>
</dbReference>
<keyword evidence="5" id="KW-0411">Iron-sulfur</keyword>
<reference evidence="7 8" key="1">
    <citation type="submission" date="2016-10" db="EMBL/GenBank/DDBJ databases">
        <authorList>
            <person name="de Groot N.N."/>
        </authorList>
    </citation>
    <scope>NUCLEOTIDE SEQUENCE [LARGE SCALE GENOMIC DNA]</scope>
    <source>
        <strain evidence="7 8">DSM 7343</strain>
    </source>
</reference>
<evidence type="ECO:0000259" key="6">
    <source>
        <dbReference type="Pfam" id="PF04055"/>
    </source>
</evidence>
<dbReference type="CDD" id="cd01335">
    <property type="entry name" value="Radical_SAM"/>
    <property type="match status" value="1"/>
</dbReference>
<evidence type="ECO:0000313" key="8">
    <source>
        <dbReference type="Proteomes" id="UP000199409"/>
    </source>
</evidence>
<keyword evidence="2" id="KW-0949">S-adenosyl-L-methionine</keyword>
<dbReference type="STRING" id="37625.SAMN05660420_01657"/>
<dbReference type="SFLD" id="SFLDS00029">
    <property type="entry name" value="Radical_SAM"/>
    <property type="match status" value="1"/>
</dbReference>
<dbReference type="InterPro" id="IPR050377">
    <property type="entry name" value="Radical_SAM_PqqE_MftC-like"/>
</dbReference>
<evidence type="ECO:0000256" key="2">
    <source>
        <dbReference type="ARBA" id="ARBA00022691"/>
    </source>
</evidence>
<dbReference type="Gene3D" id="3.20.20.70">
    <property type="entry name" value="Aldolase class I"/>
    <property type="match status" value="1"/>
</dbReference>
<dbReference type="Proteomes" id="UP000199409">
    <property type="component" value="Unassembled WGS sequence"/>
</dbReference>
<dbReference type="EMBL" id="FNQN01000004">
    <property type="protein sequence ID" value="SEA26667.1"/>
    <property type="molecule type" value="Genomic_DNA"/>
</dbReference>
<evidence type="ECO:0000256" key="3">
    <source>
        <dbReference type="ARBA" id="ARBA00022723"/>
    </source>
</evidence>
<dbReference type="Pfam" id="PF04055">
    <property type="entry name" value="Radical_SAM"/>
    <property type="match status" value="1"/>
</dbReference>
<dbReference type="InterPro" id="IPR058240">
    <property type="entry name" value="rSAM_sf"/>
</dbReference>
<dbReference type="AlphaFoldDB" id="A0A1H3ZSI4"/>
<name>A0A1H3ZSI4_9BACT</name>
<organism evidence="7 8">
    <name type="scientific">Desulfuromusa kysingii</name>
    <dbReference type="NCBI Taxonomy" id="37625"/>
    <lineage>
        <taxon>Bacteria</taxon>
        <taxon>Pseudomonadati</taxon>
        <taxon>Thermodesulfobacteriota</taxon>
        <taxon>Desulfuromonadia</taxon>
        <taxon>Desulfuromonadales</taxon>
        <taxon>Geopsychrobacteraceae</taxon>
        <taxon>Desulfuromusa</taxon>
    </lineage>
</organism>
<keyword evidence="4" id="KW-0408">Iron</keyword>
<protein>
    <submittedName>
        <fullName evidence="7">Radical SAM superfamily enzyme, MoaA/NifB/PqqE/SkfB family</fullName>
    </submittedName>
</protein>
<evidence type="ECO:0000313" key="7">
    <source>
        <dbReference type="EMBL" id="SEA26667.1"/>
    </source>
</evidence>
<dbReference type="GO" id="GO:0046872">
    <property type="term" value="F:metal ion binding"/>
    <property type="evidence" value="ECO:0007669"/>
    <property type="project" value="UniProtKB-KW"/>
</dbReference>
<sequence>MGQLGKTSVALMRMLLQGRAPGQLIIQYTDQCNAHCPQCGMRVSHQFPRKTLETDKTAAMIRSAAQKGIKALSFTGGEPFLHLPQICDLAQVAGQSGIEYIRTGTNGFLFCNSGQADFTDRMEQLADQLAATPLRNIWVSIDSSDVATHEQMRGLPGVIKGLEKALPIFAERGLYLSANLGINRNFYGADKDHDHLDYDFFYAGFDQFYRFVKNLGFTIANVCYPMYNAVTDSDQAVYAATASDRVVNFSRAEKINLFQALSDCIPVHREKIRIFTPRCSIHTLLHQYRGHAELSTPCRGGIDFFFIDSQNGHTYPCGYRGDEDLGDFSALNIHSVENRKECRQCDWECFRDPSELFSPLTGLRQSPLQLLQRWRNDRRFFQLWLEDLRYYRRCHYFNGRELTNVEKTGVCQRIKKRGYDETGQ</sequence>
<dbReference type="GO" id="GO:0003824">
    <property type="term" value="F:catalytic activity"/>
    <property type="evidence" value="ECO:0007669"/>
    <property type="project" value="InterPro"/>
</dbReference>
<accession>A0A1H3ZSI4</accession>
<keyword evidence="3" id="KW-0479">Metal-binding</keyword>
<dbReference type="RefSeq" id="WP_092346634.1">
    <property type="nucleotide sequence ID" value="NZ_FNQN01000004.1"/>
</dbReference>
<dbReference type="InterPro" id="IPR007197">
    <property type="entry name" value="rSAM"/>
</dbReference>
<comment type="cofactor">
    <cofactor evidence="1">
        <name>[4Fe-4S] cluster</name>
        <dbReference type="ChEBI" id="CHEBI:49883"/>
    </cofactor>
</comment>